<evidence type="ECO:0000313" key="3">
    <source>
        <dbReference type="EMBL" id="EPY23577.1"/>
    </source>
</evidence>
<keyword evidence="4" id="KW-1185">Reference proteome</keyword>
<gene>
    <name evidence="3" type="ORF">STCU_07646</name>
</gene>
<dbReference type="PANTHER" id="PTHR24045">
    <property type="match status" value="1"/>
</dbReference>
<dbReference type="EMBL" id="ATMH01007646">
    <property type="protein sequence ID" value="EPY23577.1"/>
    <property type="molecule type" value="Genomic_DNA"/>
</dbReference>
<protein>
    <recommendedName>
        <fullName evidence="2">Stealth protein CR3 conserved region 3 domain-containing protein</fullName>
    </recommendedName>
</protein>
<name>S9TYH1_9TRYP</name>
<dbReference type="AlphaFoldDB" id="S9TYH1"/>
<dbReference type="InterPro" id="IPR047141">
    <property type="entry name" value="Stealth"/>
</dbReference>
<sequence length="543" mass="61005">MQSHYTPAELSQRYDGMDFVYSFVNGTEVNHFYRRDIIANCWVHIEQEMERRYAAWRRPGGAADGDAKVLSCLPPYVEGATLGALLSSVRGSVRAGARDHEVGELRYSIRSVERHLPWHRGRLVLVSPGHTPGWLDGARNFLAGACGGAGRRPGEHARLTTVHQDALLPHGARLTVNSHVIEKFLWRVRGLTPVHVYFNDDYFVNRPAAVTDFVNEYGGTIIRTEGGVISPRPVKITETHSWAEGVVYTSHFITQELDERAAEAVPASYFARLQTMTAELNTTLRALTAAQKAEIDRRAPSAEAALPLDFDMDRYLYWAYEFPPTPLAVNYSRNVTAPRYYVTHAPFTYCTNMFRFFAVRYADFFADVARHRPRRSLFDLYMPFVYNAFALSRPWMASPRFLAYVHEVQAAAGRVNVSATITMDNKDGCAPPTLLRGMQNNGCLFAKLTDNATRNAGVFANIELRNPLFFNINGQFSDEVGATLRDFLDRKFPDPIFLDAARPDLDDDAAALRETYAALMRLPLVLVAAHEANVCGLLRSLQL</sequence>
<dbReference type="PANTHER" id="PTHR24045:SF0">
    <property type="entry name" value="N-ACETYLGLUCOSAMINE-1-PHOSPHOTRANSFERASE SUBUNITS ALPHA_BETA"/>
    <property type="match status" value="1"/>
</dbReference>
<reference evidence="3 4" key="1">
    <citation type="journal article" date="2013" name="PLoS ONE">
        <title>Predicting the Proteins of Angomonas deanei, Strigomonas culicis and Their Respective Endosymbionts Reveals New Aspects of the Trypanosomatidae Family.</title>
        <authorList>
            <person name="Motta M.C."/>
            <person name="Martins A.C."/>
            <person name="de Souza S.S."/>
            <person name="Catta-Preta C.M."/>
            <person name="Silva R."/>
            <person name="Klein C.C."/>
            <person name="de Almeida L.G."/>
            <person name="de Lima Cunha O."/>
            <person name="Ciapina L.P."/>
            <person name="Brocchi M."/>
            <person name="Colabardini A.C."/>
            <person name="de Araujo Lima B."/>
            <person name="Machado C.R."/>
            <person name="de Almeida Soares C.M."/>
            <person name="Probst C.M."/>
            <person name="de Menezes C.B."/>
            <person name="Thompson C.E."/>
            <person name="Bartholomeu D.C."/>
            <person name="Gradia D.F."/>
            <person name="Pavoni D.P."/>
            <person name="Grisard E.C."/>
            <person name="Fantinatti-Garboggini F."/>
            <person name="Marchini F.K."/>
            <person name="Rodrigues-Luiz G.F."/>
            <person name="Wagner G."/>
            <person name="Goldman G.H."/>
            <person name="Fietto J.L."/>
            <person name="Elias M.C."/>
            <person name="Goldman M.H."/>
            <person name="Sagot M.F."/>
            <person name="Pereira M."/>
            <person name="Stoco P.H."/>
            <person name="de Mendonca-Neto R.P."/>
            <person name="Teixeira S.M."/>
            <person name="Maciel T.E."/>
            <person name="de Oliveira Mendes T.A."/>
            <person name="Urmenyi T.P."/>
            <person name="de Souza W."/>
            <person name="Schenkman S."/>
            <person name="de Vasconcelos A.T."/>
        </authorList>
    </citation>
    <scope>NUCLEOTIDE SEQUENCE [LARGE SCALE GENOMIC DNA]</scope>
</reference>
<dbReference type="Proteomes" id="UP000015354">
    <property type="component" value="Unassembled WGS sequence"/>
</dbReference>
<comment type="caution">
    <text evidence="3">The sequence shown here is derived from an EMBL/GenBank/DDBJ whole genome shotgun (WGS) entry which is preliminary data.</text>
</comment>
<dbReference type="Pfam" id="PF17102">
    <property type="entry name" value="Stealth_CR3"/>
    <property type="match status" value="1"/>
</dbReference>
<dbReference type="OrthoDB" id="263283at2759"/>
<feature type="non-terminal residue" evidence="3">
    <location>
        <position position="543"/>
    </location>
</feature>
<organism evidence="3 4">
    <name type="scientific">Strigomonas culicis</name>
    <dbReference type="NCBI Taxonomy" id="28005"/>
    <lineage>
        <taxon>Eukaryota</taxon>
        <taxon>Discoba</taxon>
        <taxon>Euglenozoa</taxon>
        <taxon>Kinetoplastea</taxon>
        <taxon>Metakinetoplastina</taxon>
        <taxon>Trypanosomatida</taxon>
        <taxon>Trypanosomatidae</taxon>
        <taxon>Strigomonadinae</taxon>
        <taxon>Strigomonas</taxon>
    </lineage>
</organism>
<evidence type="ECO:0000256" key="1">
    <source>
        <dbReference type="ARBA" id="ARBA00022679"/>
    </source>
</evidence>
<dbReference type="GO" id="GO:0005794">
    <property type="term" value="C:Golgi apparatus"/>
    <property type="evidence" value="ECO:0007669"/>
    <property type="project" value="TreeGrafter"/>
</dbReference>
<keyword evidence="1" id="KW-0808">Transferase</keyword>
<proteinExistence type="predicted"/>
<dbReference type="GO" id="GO:0016740">
    <property type="term" value="F:transferase activity"/>
    <property type="evidence" value="ECO:0007669"/>
    <property type="project" value="UniProtKB-KW"/>
</dbReference>
<evidence type="ECO:0000313" key="4">
    <source>
        <dbReference type="Proteomes" id="UP000015354"/>
    </source>
</evidence>
<evidence type="ECO:0000259" key="2">
    <source>
        <dbReference type="Pfam" id="PF17102"/>
    </source>
</evidence>
<feature type="domain" description="Stealth protein CR3 conserved region 3" evidence="2">
    <location>
        <begin position="343"/>
        <end position="391"/>
    </location>
</feature>
<accession>S9TYH1</accession>
<dbReference type="InterPro" id="IPR031357">
    <property type="entry name" value="Stealth_CR3"/>
</dbReference>